<protein>
    <submittedName>
        <fullName evidence="1">Uncharacterized protein</fullName>
    </submittedName>
</protein>
<evidence type="ECO:0000313" key="2">
    <source>
        <dbReference type="Proteomes" id="UP000289738"/>
    </source>
</evidence>
<dbReference type="Proteomes" id="UP000289738">
    <property type="component" value="Chromosome B02"/>
</dbReference>
<dbReference type="EMBL" id="SDMP01000012">
    <property type="protein sequence ID" value="RYR25054.1"/>
    <property type="molecule type" value="Genomic_DNA"/>
</dbReference>
<reference evidence="1 2" key="1">
    <citation type="submission" date="2019-01" db="EMBL/GenBank/DDBJ databases">
        <title>Sequencing of cultivated peanut Arachis hypogaea provides insights into genome evolution and oil improvement.</title>
        <authorList>
            <person name="Chen X."/>
        </authorList>
    </citation>
    <scope>NUCLEOTIDE SEQUENCE [LARGE SCALE GENOMIC DNA]</scope>
    <source>
        <strain evidence="2">cv. Fuhuasheng</strain>
        <tissue evidence="1">Leaves</tissue>
    </source>
</reference>
<accession>A0A445AF72</accession>
<name>A0A445AF72_ARAHY</name>
<gene>
    <name evidence="1" type="ORF">Ahy_B02g058693</name>
</gene>
<evidence type="ECO:0000313" key="1">
    <source>
        <dbReference type="EMBL" id="RYR25054.1"/>
    </source>
</evidence>
<sequence length="76" mass="8723">MVTWDSVGIISDRHDSVSSTITRKSNFLRKFKAPYLQKLIINICIFEYIEFASTRCVISIYTNDVRLTLTGWTGST</sequence>
<comment type="caution">
    <text evidence="1">The sequence shown here is derived from an EMBL/GenBank/DDBJ whole genome shotgun (WGS) entry which is preliminary data.</text>
</comment>
<keyword evidence="2" id="KW-1185">Reference proteome</keyword>
<proteinExistence type="predicted"/>
<dbReference type="AlphaFoldDB" id="A0A445AF72"/>
<organism evidence="1 2">
    <name type="scientific">Arachis hypogaea</name>
    <name type="common">Peanut</name>
    <dbReference type="NCBI Taxonomy" id="3818"/>
    <lineage>
        <taxon>Eukaryota</taxon>
        <taxon>Viridiplantae</taxon>
        <taxon>Streptophyta</taxon>
        <taxon>Embryophyta</taxon>
        <taxon>Tracheophyta</taxon>
        <taxon>Spermatophyta</taxon>
        <taxon>Magnoliopsida</taxon>
        <taxon>eudicotyledons</taxon>
        <taxon>Gunneridae</taxon>
        <taxon>Pentapetalae</taxon>
        <taxon>rosids</taxon>
        <taxon>fabids</taxon>
        <taxon>Fabales</taxon>
        <taxon>Fabaceae</taxon>
        <taxon>Papilionoideae</taxon>
        <taxon>50 kb inversion clade</taxon>
        <taxon>dalbergioids sensu lato</taxon>
        <taxon>Dalbergieae</taxon>
        <taxon>Pterocarpus clade</taxon>
        <taxon>Arachis</taxon>
    </lineage>
</organism>